<dbReference type="InterPro" id="IPR011009">
    <property type="entry name" value="Kinase-like_dom_sf"/>
</dbReference>
<dbReference type="SUPFAM" id="SSF56112">
    <property type="entry name" value="Protein kinase-like (PK-like)"/>
    <property type="match status" value="1"/>
</dbReference>
<sequence>MNYEIAQAALTYYDLPKVQLSFLEQSQNTTFRVETPAKEMYLLRLHIGVEAAGKSLYESWKKPSIIESELLWLNAIAQDTELTVPQPVQNRLGDWVTNIVGTQQGVSIPCSLLQWVDGEHLGSEPTAQQIWQLDAL</sequence>
<dbReference type="AlphaFoldDB" id="A0A6M0RYY0"/>
<comment type="caution">
    <text evidence="1">The sequence shown here is derived from an EMBL/GenBank/DDBJ whole genome shotgun (WGS) entry which is preliminary data.</text>
</comment>
<evidence type="ECO:0000313" key="2">
    <source>
        <dbReference type="Proteomes" id="UP000481033"/>
    </source>
</evidence>
<dbReference type="RefSeq" id="WP_163703342.1">
    <property type="nucleotide sequence ID" value="NZ_QXHD01000004.1"/>
</dbReference>
<keyword evidence="2" id="KW-1185">Reference proteome</keyword>
<organism evidence="1 2">
    <name type="scientific">Adonisia turfae CCMR0081</name>
    <dbReference type="NCBI Taxonomy" id="2292702"/>
    <lineage>
        <taxon>Bacteria</taxon>
        <taxon>Bacillati</taxon>
        <taxon>Cyanobacteriota</taxon>
        <taxon>Adonisia</taxon>
        <taxon>Adonisia turfae</taxon>
    </lineage>
</organism>
<evidence type="ECO:0000313" key="1">
    <source>
        <dbReference type="EMBL" id="NEZ61093.1"/>
    </source>
</evidence>
<protein>
    <recommendedName>
        <fullName evidence="3">Aminoglycoside phosphotransferase domain-containing protein</fullName>
    </recommendedName>
</protein>
<proteinExistence type="predicted"/>
<reference evidence="1 2" key="1">
    <citation type="journal article" date="2020" name="Microb. Ecol.">
        <title>Ecogenomics of the Marine Benthic Filamentous Cyanobacterium Adonisia.</title>
        <authorList>
            <person name="Walter J.M."/>
            <person name="Coutinho F.H."/>
            <person name="Leomil L."/>
            <person name="Hargreaves P.I."/>
            <person name="Campeao M.E."/>
            <person name="Vieira V.V."/>
            <person name="Silva B.S."/>
            <person name="Fistarol G.O."/>
            <person name="Salomon P.S."/>
            <person name="Sawabe T."/>
            <person name="Mino S."/>
            <person name="Hosokawa M."/>
            <person name="Miyashita H."/>
            <person name="Maruyama F."/>
            <person name="van Verk M.C."/>
            <person name="Dutilh B.E."/>
            <person name="Thompson C.C."/>
            <person name="Thompson F.L."/>
        </authorList>
    </citation>
    <scope>NUCLEOTIDE SEQUENCE [LARGE SCALE GENOMIC DNA]</scope>
    <source>
        <strain evidence="1 2">CCMR0081</strain>
    </source>
</reference>
<dbReference type="Proteomes" id="UP000481033">
    <property type="component" value="Unassembled WGS sequence"/>
</dbReference>
<name>A0A6M0RYY0_9CYAN</name>
<accession>A0A6M0RYY0</accession>
<gene>
    <name evidence="1" type="ORF">DXZ20_36755</name>
</gene>
<evidence type="ECO:0008006" key="3">
    <source>
        <dbReference type="Google" id="ProtNLM"/>
    </source>
</evidence>
<dbReference type="EMBL" id="QXHD01000004">
    <property type="protein sequence ID" value="NEZ61093.1"/>
    <property type="molecule type" value="Genomic_DNA"/>
</dbReference>